<evidence type="ECO:0000313" key="2">
    <source>
        <dbReference type="Proteomes" id="UP001218218"/>
    </source>
</evidence>
<name>A0AAD6ZG22_9AGAR</name>
<proteinExistence type="predicted"/>
<sequence>MLSALAVDRARITDLDAQIRDLERSLSVLRSSKVLVQEILDSYKYPLLTLPTEIEIALASPALWRAIKISWNVDLVSTVLSRSGRSPLSIHINEWQRPFEGSTQEFPATVLPHCARWEYLTLRLSAYLDSPRIDAATPLLQSIDLAFDNRPEFPLVLLLEAPLLRAATLNDRAAANVVLPWAQLTSLTLNTMWLPECITILQKTSNLVHCELELCGFVGVEPKIALPFLESLTLTDSLHSKDPMLSPYLRTFITPALCNLQIPEHFLGSDRIQSSPAED</sequence>
<dbReference type="Proteomes" id="UP001218218">
    <property type="component" value="Unassembled WGS sequence"/>
</dbReference>
<protein>
    <submittedName>
        <fullName evidence="1">Uncharacterized protein</fullName>
    </submittedName>
</protein>
<gene>
    <name evidence="1" type="ORF">DFH08DRAFT_1086132</name>
</gene>
<accession>A0AAD6ZG22</accession>
<dbReference type="AlphaFoldDB" id="A0AAD6ZG22"/>
<reference evidence="1" key="1">
    <citation type="submission" date="2023-03" db="EMBL/GenBank/DDBJ databases">
        <title>Massive genome expansion in bonnet fungi (Mycena s.s.) driven by repeated elements and novel gene families across ecological guilds.</title>
        <authorList>
            <consortium name="Lawrence Berkeley National Laboratory"/>
            <person name="Harder C.B."/>
            <person name="Miyauchi S."/>
            <person name="Viragh M."/>
            <person name="Kuo A."/>
            <person name="Thoen E."/>
            <person name="Andreopoulos B."/>
            <person name="Lu D."/>
            <person name="Skrede I."/>
            <person name="Drula E."/>
            <person name="Henrissat B."/>
            <person name="Morin E."/>
            <person name="Kohler A."/>
            <person name="Barry K."/>
            <person name="LaButti K."/>
            <person name="Morin E."/>
            <person name="Salamov A."/>
            <person name="Lipzen A."/>
            <person name="Mereny Z."/>
            <person name="Hegedus B."/>
            <person name="Baldrian P."/>
            <person name="Stursova M."/>
            <person name="Weitz H."/>
            <person name="Taylor A."/>
            <person name="Grigoriev I.V."/>
            <person name="Nagy L.G."/>
            <person name="Martin F."/>
            <person name="Kauserud H."/>
        </authorList>
    </citation>
    <scope>NUCLEOTIDE SEQUENCE</scope>
    <source>
        <strain evidence="1">CBHHK002</strain>
    </source>
</reference>
<organism evidence="1 2">
    <name type="scientific">Mycena albidolilacea</name>
    <dbReference type="NCBI Taxonomy" id="1033008"/>
    <lineage>
        <taxon>Eukaryota</taxon>
        <taxon>Fungi</taxon>
        <taxon>Dikarya</taxon>
        <taxon>Basidiomycota</taxon>
        <taxon>Agaricomycotina</taxon>
        <taxon>Agaricomycetes</taxon>
        <taxon>Agaricomycetidae</taxon>
        <taxon>Agaricales</taxon>
        <taxon>Marasmiineae</taxon>
        <taxon>Mycenaceae</taxon>
        <taxon>Mycena</taxon>
    </lineage>
</organism>
<dbReference type="EMBL" id="JARIHO010000053">
    <property type="protein sequence ID" value="KAJ7320852.1"/>
    <property type="molecule type" value="Genomic_DNA"/>
</dbReference>
<keyword evidence="2" id="KW-1185">Reference proteome</keyword>
<evidence type="ECO:0000313" key="1">
    <source>
        <dbReference type="EMBL" id="KAJ7320852.1"/>
    </source>
</evidence>
<comment type="caution">
    <text evidence="1">The sequence shown here is derived from an EMBL/GenBank/DDBJ whole genome shotgun (WGS) entry which is preliminary data.</text>
</comment>